<dbReference type="PANTHER" id="PTHR42928:SF5">
    <property type="entry name" value="BLR1237 PROTEIN"/>
    <property type="match status" value="1"/>
</dbReference>
<reference evidence="3 4" key="1">
    <citation type="submission" date="2009-12" db="EMBL/GenBank/DDBJ databases">
        <authorList>
            <person name="Shrivastava S."/>
            <person name="Madupu R."/>
            <person name="Durkin A.S."/>
            <person name="Torralba M."/>
            <person name="Methe B."/>
            <person name="Sutton G.G."/>
            <person name="Strausberg R.L."/>
            <person name="Nelson K.E."/>
        </authorList>
    </citation>
    <scope>NUCLEOTIDE SEQUENCE [LARGE SCALE GENOMIC DNA]</scope>
    <source>
        <strain evidence="3 4">W5455</strain>
    </source>
</reference>
<dbReference type="SUPFAM" id="SSF53850">
    <property type="entry name" value="Periplasmic binding protein-like II"/>
    <property type="match status" value="1"/>
</dbReference>
<evidence type="ECO:0000256" key="1">
    <source>
        <dbReference type="ARBA" id="ARBA00006987"/>
    </source>
</evidence>
<name>A0ABM9ZUC7_9BACT</name>
<sequence>MDEMAFTHTKLFNRGTIMMKKSVLAKVVSVAALFITCGVAFAAGKYDDWPEKDIHIVYYTRPGSGGDTFLRNMAVAVKDKLNGHNIVIENLIDPSGAVPWGRVQRAPQDGYTLACLSTTVVTADLIGHSPVKYPDFAYVCALGNDPQYVFTRKDMPFNTLPELIEYAKNNPGKLNWGTAAPTSASTICSAEIIRTTGIDVNRIVFDTGSDTLVNILGGFCDVGVGEYVDMRPQVEAGNLKLIALLAKERNSLNVPTTVENGFNIVFERLRGLAAPAGTDPELVARMAEVFKVALDDEKFKKYLADEAIEGKFVDGAAFLASYDGVAATIKDNEAALRGKRN</sequence>
<dbReference type="Gene3D" id="3.40.190.150">
    <property type="entry name" value="Bordetella uptake gene, domain 1"/>
    <property type="match status" value="1"/>
</dbReference>
<dbReference type="PANTHER" id="PTHR42928">
    <property type="entry name" value="TRICARBOXYLATE-BINDING PROTEIN"/>
    <property type="match status" value="1"/>
</dbReference>
<dbReference type="PIRSF" id="PIRSF017082">
    <property type="entry name" value="YflP"/>
    <property type="match status" value="1"/>
</dbReference>
<comment type="caution">
    <text evidence="3">The sequence shown here is derived from an EMBL/GenBank/DDBJ whole genome shotgun (WGS) entry which is preliminary data.</text>
</comment>
<dbReference type="InterPro" id="IPR005064">
    <property type="entry name" value="BUG"/>
</dbReference>
<dbReference type="InterPro" id="IPR042100">
    <property type="entry name" value="Bug_dom1"/>
</dbReference>
<dbReference type="Proteomes" id="UP000006462">
    <property type="component" value="Unassembled WGS sequence"/>
</dbReference>
<feature type="signal peptide" evidence="2">
    <location>
        <begin position="1"/>
        <end position="42"/>
    </location>
</feature>
<evidence type="ECO:0000256" key="2">
    <source>
        <dbReference type="SAM" id="SignalP"/>
    </source>
</evidence>
<organism evidence="3 4">
    <name type="scientific">Pyramidobacter piscolens W5455</name>
    <dbReference type="NCBI Taxonomy" id="352165"/>
    <lineage>
        <taxon>Bacteria</taxon>
        <taxon>Thermotogati</taxon>
        <taxon>Synergistota</taxon>
        <taxon>Synergistia</taxon>
        <taxon>Synergistales</taxon>
        <taxon>Dethiosulfovibrionaceae</taxon>
        <taxon>Pyramidobacter</taxon>
    </lineage>
</organism>
<evidence type="ECO:0008006" key="5">
    <source>
        <dbReference type="Google" id="ProtNLM"/>
    </source>
</evidence>
<accession>A0ABM9ZUC7</accession>
<proteinExistence type="inferred from homology"/>
<gene>
    <name evidence="3" type="ORF">HMPREF7215_2097</name>
</gene>
<keyword evidence="4" id="KW-1185">Reference proteome</keyword>
<protein>
    <recommendedName>
        <fullName evidence="5">Tripartite tricarboxylate transporter substrate binding protein</fullName>
    </recommendedName>
</protein>
<evidence type="ECO:0000313" key="3">
    <source>
        <dbReference type="EMBL" id="EFB90461.1"/>
    </source>
</evidence>
<dbReference type="CDD" id="cd07012">
    <property type="entry name" value="PBP2_Bug_TTT"/>
    <property type="match status" value="1"/>
</dbReference>
<dbReference type="EMBL" id="ADFP01000079">
    <property type="protein sequence ID" value="EFB90461.1"/>
    <property type="molecule type" value="Genomic_DNA"/>
</dbReference>
<keyword evidence="2" id="KW-0732">Signal</keyword>
<evidence type="ECO:0000313" key="4">
    <source>
        <dbReference type="Proteomes" id="UP000006462"/>
    </source>
</evidence>
<dbReference type="Gene3D" id="3.40.190.10">
    <property type="entry name" value="Periplasmic binding protein-like II"/>
    <property type="match status" value="1"/>
</dbReference>
<comment type="similarity">
    <text evidence="1">Belongs to the UPF0065 (bug) family.</text>
</comment>
<feature type="chain" id="PRO_5045828576" description="Tripartite tricarboxylate transporter substrate binding protein" evidence="2">
    <location>
        <begin position="43"/>
        <end position="341"/>
    </location>
</feature>
<dbReference type="Pfam" id="PF03401">
    <property type="entry name" value="TctC"/>
    <property type="match status" value="1"/>
</dbReference>